<accession>A0A813GVI1</accession>
<comment type="caution">
    <text evidence="3">The sequence shown here is derived from an EMBL/GenBank/DDBJ whole genome shotgun (WGS) entry which is preliminary data.</text>
</comment>
<organism evidence="3 4">
    <name type="scientific">Polarella glacialis</name>
    <name type="common">Dinoflagellate</name>
    <dbReference type="NCBI Taxonomy" id="89957"/>
    <lineage>
        <taxon>Eukaryota</taxon>
        <taxon>Sar</taxon>
        <taxon>Alveolata</taxon>
        <taxon>Dinophyceae</taxon>
        <taxon>Suessiales</taxon>
        <taxon>Suessiaceae</taxon>
        <taxon>Polarella</taxon>
    </lineage>
</organism>
<name>A0A813GVI1_POLGL</name>
<dbReference type="EMBL" id="CAJNNW010000563">
    <property type="protein sequence ID" value="CAE8629107.1"/>
    <property type="molecule type" value="Genomic_DNA"/>
</dbReference>
<dbReference type="Pfam" id="PF18143">
    <property type="entry name" value="HAD_SAK_2"/>
    <property type="match status" value="1"/>
</dbReference>
<dbReference type="PROSITE" id="PS50106">
    <property type="entry name" value="PDZ"/>
    <property type="match status" value="2"/>
</dbReference>
<dbReference type="Proteomes" id="UP000626109">
    <property type="component" value="Unassembled WGS sequence"/>
</dbReference>
<reference evidence="3" key="1">
    <citation type="submission" date="2021-02" db="EMBL/GenBank/DDBJ databases">
        <authorList>
            <person name="Dougan E. K."/>
            <person name="Rhodes N."/>
            <person name="Thang M."/>
            <person name="Chan C."/>
        </authorList>
    </citation>
    <scope>NUCLEOTIDE SEQUENCE</scope>
</reference>
<sequence>MGTAGSRCCAAEQVSADQKDIKDTVTVLPDELVVANALLESADAKIDKGSNHRPSRTWLETAIIQDARASRTRGQQFIVLINKVPERKFLGIDVDLSDAVCMMVEEVKDGLVSDWNQANPDKQVVKGDKIIAVNGISGTASDLTEAMTNAPAKPLPSRNVPSAVMMMMAPRAAVKPKKPAAAAASLQVKLDPSDGPCDFQVAVDMSQKPVLGLDVDWSDGKTLYIKSVQPGAVNDWNREHLELVVRAGDRIVAVNGATGDAEAGCFCMCLAVLAWGGQPLDFCFIQDRSCALETTRGRVHDMFEAAAINKRPAPGSESMSSKKRPPSDGSLYSFLPAADPEKDKTGGSRAKENDIFADPAVPQDPKLVIFLDIDGVLRKDSCPTISVDGEMLRVDLGQRTLDAEALRSLRYIVHRTGAGIVLSSEWRRNSSLMEEVATTLRALGLPVMRGSTAILQPRQDLFAGSALIPDKEGTMRLRWAERRAREITQWLRENLEVRSYAMLDDLDLSMADEQSVRNPETFRMTRRFVKVDPDVALTLTDARRAIELLLNGPKASPVTSTGSASKASR</sequence>
<dbReference type="InterPro" id="IPR001478">
    <property type="entry name" value="PDZ"/>
</dbReference>
<dbReference type="AlphaFoldDB" id="A0A813GVI1"/>
<evidence type="ECO:0000313" key="3">
    <source>
        <dbReference type="EMBL" id="CAE8629107.1"/>
    </source>
</evidence>
<evidence type="ECO:0000313" key="4">
    <source>
        <dbReference type="Proteomes" id="UP000626109"/>
    </source>
</evidence>
<feature type="domain" description="PDZ" evidence="2">
    <location>
        <begin position="200"/>
        <end position="256"/>
    </location>
</feature>
<feature type="domain" description="PDZ" evidence="2">
    <location>
        <begin position="78"/>
        <end position="144"/>
    </location>
</feature>
<gene>
    <name evidence="3" type="ORF">PGLA2088_LOCUS787</name>
</gene>
<evidence type="ECO:0000259" key="2">
    <source>
        <dbReference type="PROSITE" id="PS50106"/>
    </source>
</evidence>
<feature type="region of interest" description="Disordered" evidence="1">
    <location>
        <begin position="310"/>
        <end position="351"/>
    </location>
</feature>
<protein>
    <recommendedName>
        <fullName evidence="2">PDZ domain-containing protein</fullName>
    </recommendedName>
</protein>
<feature type="compositionally biased region" description="Basic and acidic residues" evidence="1">
    <location>
        <begin position="339"/>
        <end position="351"/>
    </location>
</feature>
<evidence type="ECO:0000256" key="1">
    <source>
        <dbReference type="SAM" id="MobiDB-lite"/>
    </source>
</evidence>
<proteinExistence type="predicted"/>